<comment type="caution">
    <text evidence="8">The sequence shown here is derived from an EMBL/GenBank/DDBJ whole genome shotgun (WGS) entry which is preliminary data.</text>
</comment>
<dbReference type="GO" id="GO:0006956">
    <property type="term" value="P:complement activation"/>
    <property type="evidence" value="ECO:0007669"/>
    <property type="project" value="InterPro"/>
</dbReference>
<organism evidence="8 9">
    <name type="scientific">Pyxicephalus adspersus</name>
    <name type="common">African bullfrog</name>
    <dbReference type="NCBI Taxonomy" id="30357"/>
    <lineage>
        <taxon>Eukaryota</taxon>
        <taxon>Metazoa</taxon>
        <taxon>Chordata</taxon>
        <taxon>Craniata</taxon>
        <taxon>Vertebrata</taxon>
        <taxon>Euteleostomi</taxon>
        <taxon>Amphibia</taxon>
        <taxon>Batrachia</taxon>
        <taxon>Anura</taxon>
        <taxon>Neobatrachia</taxon>
        <taxon>Ranoidea</taxon>
        <taxon>Pyxicephalidae</taxon>
        <taxon>Pyxicephalinae</taxon>
        <taxon>Pyxicephalus</taxon>
    </lineage>
</organism>
<comment type="subcellular location">
    <subcellularLocation>
        <location evidence="1">Secreted</location>
    </subcellularLocation>
</comment>
<accession>A0AAV3AAU8</accession>
<dbReference type="PANTHER" id="PTHR47304">
    <property type="entry name" value="COMPLEMENT COMPONENT C8 GAMMA CHAIN"/>
    <property type="match status" value="1"/>
</dbReference>
<evidence type="ECO:0000256" key="4">
    <source>
        <dbReference type="ARBA" id="ARBA00023157"/>
    </source>
</evidence>
<dbReference type="GO" id="GO:0001848">
    <property type="term" value="F:complement binding"/>
    <property type="evidence" value="ECO:0007669"/>
    <property type="project" value="TreeGrafter"/>
</dbReference>
<dbReference type="GO" id="GO:0072562">
    <property type="term" value="C:blood microparticle"/>
    <property type="evidence" value="ECO:0007669"/>
    <property type="project" value="TreeGrafter"/>
</dbReference>
<comment type="similarity">
    <text evidence="5">Belongs to the calycin superfamily. Lipocalin family.</text>
</comment>
<evidence type="ECO:0000256" key="5">
    <source>
        <dbReference type="RuleBase" id="RU003695"/>
    </source>
</evidence>
<gene>
    <name evidence="8" type="ORF">GDO54_018004</name>
</gene>
<evidence type="ECO:0000256" key="3">
    <source>
        <dbReference type="ARBA" id="ARBA00022729"/>
    </source>
</evidence>
<evidence type="ECO:0000259" key="7">
    <source>
        <dbReference type="Pfam" id="PF00061"/>
    </source>
</evidence>
<dbReference type="InterPro" id="IPR000566">
    <property type="entry name" value="Lipocln_cytosolic_FA-bd_dom"/>
</dbReference>
<dbReference type="PANTHER" id="PTHR47304:SF1">
    <property type="entry name" value="COMPLEMENT COMPONENT C8 GAMMA CHAIN"/>
    <property type="match status" value="1"/>
</dbReference>
<feature type="domain" description="Lipocalin/cytosolic fatty-acid binding" evidence="7">
    <location>
        <begin position="46"/>
        <end position="183"/>
    </location>
</feature>
<dbReference type="PROSITE" id="PS00213">
    <property type="entry name" value="LIPOCALIN"/>
    <property type="match status" value="1"/>
</dbReference>
<dbReference type="InterPro" id="IPR012674">
    <property type="entry name" value="Calycin"/>
</dbReference>
<keyword evidence="2" id="KW-0964">Secreted</keyword>
<keyword evidence="9" id="KW-1185">Reference proteome</keyword>
<evidence type="ECO:0000256" key="1">
    <source>
        <dbReference type="ARBA" id="ARBA00004613"/>
    </source>
</evidence>
<sequence>MSPPKVVLLLLILSNPLTWGKQGKKPPQSPIEKIQSVANFDINQFAGKWYLLSVASECNYLKTNNHRVEATLIQVYASRTTRGIGAMAVSTFRELDSICWEIKHSYQTNKATGRFTLKAKGYMGQVEVVIAETDYHNYAILYYQRRNKITLKLYGRKTKVTNDIYRMFDVHVKKQGIDLEFIYPFPEYGFCEEADQFHILNGNIL</sequence>
<dbReference type="Pfam" id="PF00061">
    <property type="entry name" value="Lipocalin"/>
    <property type="match status" value="1"/>
</dbReference>
<dbReference type="PRINTS" id="PR00179">
    <property type="entry name" value="LIPOCALIN"/>
</dbReference>
<evidence type="ECO:0000313" key="9">
    <source>
        <dbReference type="Proteomes" id="UP001181693"/>
    </source>
</evidence>
<name>A0AAV3AAU8_PYXAD</name>
<dbReference type="EMBL" id="DYDO01000007">
    <property type="protein sequence ID" value="DBA21347.1"/>
    <property type="molecule type" value="Genomic_DNA"/>
</dbReference>
<reference evidence="8" key="1">
    <citation type="thesis" date="2020" institute="ProQuest LLC" country="789 East Eisenhower Parkway, Ann Arbor, MI, USA">
        <title>Comparative Genomics and Chromosome Evolution.</title>
        <authorList>
            <person name="Mudd A.B."/>
        </authorList>
    </citation>
    <scope>NUCLEOTIDE SEQUENCE</scope>
    <source>
        <strain evidence="8">1538</strain>
        <tissue evidence="8">Blood</tissue>
    </source>
</reference>
<dbReference type="AlphaFoldDB" id="A0AAV3AAU8"/>
<dbReference type="InterPro" id="IPR043245">
    <property type="entry name" value="C8G"/>
</dbReference>
<protein>
    <recommendedName>
        <fullName evidence="7">Lipocalin/cytosolic fatty-acid binding domain-containing protein</fullName>
    </recommendedName>
</protein>
<dbReference type="GO" id="GO:0005579">
    <property type="term" value="C:membrane attack complex"/>
    <property type="evidence" value="ECO:0007669"/>
    <property type="project" value="InterPro"/>
</dbReference>
<dbReference type="InterPro" id="IPR002968">
    <property type="entry name" value="A1-microglobln"/>
</dbReference>
<proteinExistence type="inferred from homology"/>
<dbReference type="GO" id="GO:0070062">
    <property type="term" value="C:extracellular exosome"/>
    <property type="evidence" value="ECO:0007669"/>
    <property type="project" value="TreeGrafter"/>
</dbReference>
<keyword evidence="3 6" id="KW-0732">Signal</keyword>
<dbReference type="InterPro" id="IPR022272">
    <property type="entry name" value="Lipocalin_CS"/>
</dbReference>
<evidence type="ECO:0000313" key="8">
    <source>
        <dbReference type="EMBL" id="DBA21347.1"/>
    </source>
</evidence>
<evidence type="ECO:0000256" key="6">
    <source>
        <dbReference type="SAM" id="SignalP"/>
    </source>
</evidence>
<dbReference type="PRINTS" id="PR01215">
    <property type="entry name" value="A1MCGLOBULIN"/>
</dbReference>
<evidence type="ECO:0000256" key="2">
    <source>
        <dbReference type="ARBA" id="ARBA00022525"/>
    </source>
</evidence>
<dbReference type="Gene3D" id="2.40.128.20">
    <property type="match status" value="1"/>
</dbReference>
<feature type="chain" id="PRO_5043977092" description="Lipocalin/cytosolic fatty-acid binding domain-containing protein" evidence="6">
    <location>
        <begin position="21"/>
        <end position="205"/>
    </location>
</feature>
<dbReference type="SUPFAM" id="SSF50814">
    <property type="entry name" value="Lipocalins"/>
    <property type="match status" value="1"/>
</dbReference>
<dbReference type="Proteomes" id="UP001181693">
    <property type="component" value="Unassembled WGS sequence"/>
</dbReference>
<feature type="signal peptide" evidence="6">
    <location>
        <begin position="1"/>
        <end position="20"/>
    </location>
</feature>
<keyword evidence="4" id="KW-1015">Disulfide bond</keyword>